<evidence type="ECO:0000313" key="4">
    <source>
        <dbReference type="Proteomes" id="UP000191901"/>
    </source>
</evidence>
<sequence>MASPSANSYQEPTSLKRPRSSKLLGWIWPILWLGLLIGSGIVGGWALIWLMRIPPLPECATISPQSTDGDRIYCAKAQAQSSDPQALVGAIELVATWSQDHPRYEDALEPLRQASERLLSKAQQRMQAGDLEAAVDLASQIPLDTPLRPAAQAAIYRWRQEWAAAATVETEVQQAIQRQQWDQARQSLQRLKTLSSDYWLRDRYQYWVESIDLEQQAWAQLQEARSLANQGTPAELKQAIGLAHSIDLRSHAWTSAEVEINRWSESLLMHAFRRWELGDVEGAIAAVQAVPPNLNLAPDAQDLIQFGHAQRLASQAKQQAGFQPTYGQLFQLMEAIRAAEQIPTTSPFYDSARQQLQQWQQQLQDLGQLRAAQSVAALGQIGTYRVAIQQAHQVAPERPQRQQAQTLIAHWQKQIERIADRPILRQAEALAQAGTIAALKQAIDQAAQVPQGRALRIPAQTLIAQWRQDIQIIEDRPILNKAMQLADDNQLRQAIETARTIQPERALHERAQGLIQEWTTAIQIAEDGPILQKAKDLAYEGSLTAAINTAAQIGAGRALYDEAQRAIALWRAERDYIWSLREAAAEQSAAAAETTDETAPESSDSEP</sequence>
<dbReference type="RefSeq" id="WP_137455204.1">
    <property type="nucleotide sequence ID" value="NZ_CP021983.2"/>
</dbReference>
<evidence type="ECO:0008006" key="5">
    <source>
        <dbReference type="Google" id="ProtNLM"/>
    </source>
</evidence>
<reference evidence="3 4" key="1">
    <citation type="journal article" date="2016" name="Biochim. Biophys. Acta">
        <title>Characterization of red-shifted phycobilisomes isolated from the chlorophyll f-containing cyanobacterium Halomicronema hongdechloris.</title>
        <authorList>
            <person name="Li Y."/>
            <person name="Lin Y."/>
            <person name="Garvey C.J."/>
            <person name="Birch D."/>
            <person name="Corkery R.W."/>
            <person name="Loughlin P.C."/>
            <person name="Scheer H."/>
            <person name="Willows R.D."/>
            <person name="Chen M."/>
        </authorList>
    </citation>
    <scope>NUCLEOTIDE SEQUENCE [LARGE SCALE GENOMIC DNA]</scope>
    <source>
        <strain evidence="3 4">C2206</strain>
    </source>
</reference>
<keyword evidence="2" id="KW-0472">Membrane</keyword>
<feature type="region of interest" description="Disordered" evidence="1">
    <location>
        <begin position="587"/>
        <end position="607"/>
    </location>
</feature>
<feature type="transmembrane region" description="Helical" evidence="2">
    <location>
        <begin position="26"/>
        <end position="51"/>
    </location>
</feature>
<evidence type="ECO:0000256" key="1">
    <source>
        <dbReference type="SAM" id="MobiDB-lite"/>
    </source>
</evidence>
<organism evidence="3 4">
    <name type="scientific">Halomicronema hongdechloris C2206</name>
    <dbReference type="NCBI Taxonomy" id="1641165"/>
    <lineage>
        <taxon>Bacteria</taxon>
        <taxon>Bacillati</taxon>
        <taxon>Cyanobacteriota</taxon>
        <taxon>Cyanophyceae</taxon>
        <taxon>Nodosilineales</taxon>
        <taxon>Nodosilineaceae</taxon>
        <taxon>Halomicronema</taxon>
    </lineage>
</organism>
<keyword evidence="4" id="KW-1185">Reference proteome</keyword>
<dbReference type="KEGG" id="hhg:XM38_046110"/>
<name>A0A1Z3HTJ9_9CYAN</name>
<dbReference type="OrthoDB" id="503367at2"/>
<feature type="compositionally biased region" description="Acidic residues" evidence="1">
    <location>
        <begin position="594"/>
        <end position="607"/>
    </location>
</feature>
<protein>
    <recommendedName>
        <fullName evidence="5">Chromosome segregation ATPase</fullName>
    </recommendedName>
</protein>
<dbReference type="Proteomes" id="UP000191901">
    <property type="component" value="Chromosome"/>
</dbReference>
<evidence type="ECO:0000256" key="2">
    <source>
        <dbReference type="SAM" id="Phobius"/>
    </source>
</evidence>
<evidence type="ECO:0000313" key="3">
    <source>
        <dbReference type="EMBL" id="ASC73640.1"/>
    </source>
</evidence>
<dbReference type="AlphaFoldDB" id="A0A1Z3HTJ9"/>
<accession>A0A1Z3HTJ9</accession>
<dbReference type="EMBL" id="CP021983">
    <property type="protein sequence ID" value="ASC73640.1"/>
    <property type="molecule type" value="Genomic_DNA"/>
</dbReference>
<proteinExistence type="predicted"/>
<keyword evidence="2" id="KW-0812">Transmembrane</keyword>
<gene>
    <name evidence="3" type="ORF">XM38_046110</name>
</gene>
<keyword evidence="2" id="KW-1133">Transmembrane helix</keyword>